<feature type="active site" description="Nucleophile" evidence="4">
    <location>
        <position position="8"/>
    </location>
</feature>
<feature type="domain" description="Phosphotyrosine protein phosphatase I" evidence="5">
    <location>
        <begin position="2"/>
        <end position="143"/>
    </location>
</feature>
<accession>A0A0D6ZAD1</accession>
<dbReference type="SUPFAM" id="SSF52788">
    <property type="entry name" value="Phosphotyrosine protein phosphatases I"/>
    <property type="match status" value="1"/>
</dbReference>
<dbReference type="EMBL" id="JXIQ01000069">
    <property type="protein sequence ID" value="KIY22477.1"/>
    <property type="molecule type" value="Genomic_DNA"/>
</dbReference>
<evidence type="ECO:0000256" key="2">
    <source>
        <dbReference type="ARBA" id="ARBA00022801"/>
    </source>
</evidence>
<gene>
    <name evidence="6" type="ORF">UB32_08365</name>
</gene>
<dbReference type="GO" id="GO:0004725">
    <property type="term" value="F:protein tyrosine phosphatase activity"/>
    <property type="evidence" value="ECO:0007669"/>
    <property type="project" value="InterPro"/>
</dbReference>
<protein>
    <submittedName>
        <fullName evidence="6">Phosphatase</fullName>
    </submittedName>
</protein>
<dbReference type="Proteomes" id="UP000032512">
    <property type="component" value="Unassembled WGS sequence"/>
</dbReference>
<name>A0A0D6ZAD1_9BACI</name>
<dbReference type="RefSeq" id="WP_044392828.1">
    <property type="nucleotide sequence ID" value="NZ_JXIQ01000069.1"/>
</dbReference>
<sequence length="145" mass="16033">MARVLFVCTGNTCRSPMAEAILKSKQLPGVEVKSAGVYAPNGAELSVNAKIVLEENGIRHDHHSTALTKEIIDWANVVLTMTGSHKELILSQYPDVAEKTFTLKEFAEESGSLDVADPFGGNEQIYQKSFEEIQKSIERIIDKIR</sequence>
<evidence type="ECO:0000256" key="3">
    <source>
        <dbReference type="ARBA" id="ARBA00022912"/>
    </source>
</evidence>
<dbReference type="InterPro" id="IPR050438">
    <property type="entry name" value="LMW_PTPase"/>
</dbReference>
<proteinExistence type="inferred from homology"/>
<reference evidence="6 7" key="1">
    <citation type="submission" date="2015-01" db="EMBL/GenBank/DDBJ databases">
        <title>Draft genome sequences of the supercritical CO2 tolerant bacteria Bacillus subterraneus MITOT1 and Bacillus cereus MIT0214.</title>
        <authorList>
            <person name="Peet K.C."/>
            <person name="Thompson J.R."/>
        </authorList>
    </citation>
    <scope>NUCLEOTIDE SEQUENCE [LARGE SCALE GENOMIC DNA]</scope>
    <source>
        <strain evidence="6 7">MITOT1</strain>
    </source>
</reference>
<dbReference type="PATRIC" id="fig|285983.3.peg.187"/>
<evidence type="ECO:0000259" key="5">
    <source>
        <dbReference type="SMART" id="SM00226"/>
    </source>
</evidence>
<dbReference type="PANTHER" id="PTHR11717">
    <property type="entry name" value="LOW MOLECULAR WEIGHT PROTEIN TYROSINE PHOSPHATASE"/>
    <property type="match status" value="1"/>
</dbReference>
<keyword evidence="2" id="KW-0378">Hydrolase</keyword>
<evidence type="ECO:0000256" key="1">
    <source>
        <dbReference type="ARBA" id="ARBA00011063"/>
    </source>
</evidence>
<dbReference type="SMART" id="SM00226">
    <property type="entry name" value="LMWPc"/>
    <property type="match status" value="1"/>
</dbReference>
<comment type="similarity">
    <text evidence="1">Belongs to the low molecular weight phosphotyrosine protein phosphatase family.</text>
</comment>
<dbReference type="CDD" id="cd16344">
    <property type="entry name" value="LMWPAP"/>
    <property type="match status" value="1"/>
</dbReference>
<evidence type="ECO:0000313" key="6">
    <source>
        <dbReference type="EMBL" id="KIY22477.1"/>
    </source>
</evidence>
<keyword evidence="7" id="KW-1185">Reference proteome</keyword>
<dbReference type="OrthoDB" id="9784339at2"/>
<dbReference type="InterPro" id="IPR023485">
    <property type="entry name" value="Ptyr_pPase"/>
</dbReference>
<feature type="active site" evidence="4">
    <location>
        <position position="14"/>
    </location>
</feature>
<dbReference type="InterPro" id="IPR036196">
    <property type="entry name" value="Ptyr_pPase_sf"/>
</dbReference>
<dbReference type="Gene3D" id="3.40.50.2300">
    <property type="match status" value="1"/>
</dbReference>
<evidence type="ECO:0000313" key="7">
    <source>
        <dbReference type="Proteomes" id="UP000032512"/>
    </source>
</evidence>
<dbReference type="PRINTS" id="PR00719">
    <property type="entry name" value="LMWPTPASE"/>
</dbReference>
<dbReference type="Pfam" id="PF01451">
    <property type="entry name" value="LMWPc"/>
    <property type="match status" value="1"/>
</dbReference>
<comment type="caution">
    <text evidence="6">The sequence shown here is derived from an EMBL/GenBank/DDBJ whole genome shotgun (WGS) entry which is preliminary data.</text>
</comment>
<keyword evidence="3" id="KW-0904">Protein phosphatase</keyword>
<dbReference type="AlphaFoldDB" id="A0A0D6ZAD1"/>
<dbReference type="InterPro" id="IPR017867">
    <property type="entry name" value="Tyr_phospatase_low_mol_wt"/>
</dbReference>
<evidence type="ECO:0000256" key="4">
    <source>
        <dbReference type="PIRSR" id="PIRSR617867-1"/>
    </source>
</evidence>
<dbReference type="PANTHER" id="PTHR11717:SF31">
    <property type="entry name" value="LOW MOLECULAR WEIGHT PROTEIN-TYROSINE-PHOSPHATASE ETP-RELATED"/>
    <property type="match status" value="1"/>
</dbReference>
<organism evidence="6 7">
    <name type="scientific">Mesobacillus subterraneus</name>
    <dbReference type="NCBI Taxonomy" id="285983"/>
    <lineage>
        <taxon>Bacteria</taxon>
        <taxon>Bacillati</taxon>
        <taxon>Bacillota</taxon>
        <taxon>Bacilli</taxon>
        <taxon>Bacillales</taxon>
        <taxon>Bacillaceae</taxon>
        <taxon>Mesobacillus</taxon>
    </lineage>
</organism>
<feature type="active site" description="Proton donor" evidence="4">
    <location>
        <position position="117"/>
    </location>
</feature>